<organism evidence="6 7">
    <name type="scientific">Dreissena polymorpha</name>
    <name type="common">Zebra mussel</name>
    <name type="synonym">Mytilus polymorpha</name>
    <dbReference type="NCBI Taxonomy" id="45954"/>
    <lineage>
        <taxon>Eukaryota</taxon>
        <taxon>Metazoa</taxon>
        <taxon>Spiralia</taxon>
        <taxon>Lophotrochozoa</taxon>
        <taxon>Mollusca</taxon>
        <taxon>Bivalvia</taxon>
        <taxon>Autobranchia</taxon>
        <taxon>Heteroconchia</taxon>
        <taxon>Euheterodonta</taxon>
        <taxon>Imparidentia</taxon>
        <taxon>Neoheterodontei</taxon>
        <taxon>Myida</taxon>
        <taxon>Dreissenoidea</taxon>
        <taxon>Dreissenidae</taxon>
        <taxon>Dreissena</taxon>
    </lineage>
</organism>
<dbReference type="GO" id="GO:0016042">
    <property type="term" value="P:lipid catabolic process"/>
    <property type="evidence" value="ECO:0007669"/>
    <property type="project" value="TreeGrafter"/>
</dbReference>
<dbReference type="InterPro" id="IPR013818">
    <property type="entry name" value="Lipase"/>
</dbReference>
<dbReference type="GO" id="GO:0016298">
    <property type="term" value="F:lipase activity"/>
    <property type="evidence" value="ECO:0007669"/>
    <property type="project" value="InterPro"/>
</dbReference>
<reference evidence="6" key="1">
    <citation type="journal article" date="2019" name="bioRxiv">
        <title>The Genome of the Zebra Mussel, Dreissena polymorpha: A Resource for Invasive Species Research.</title>
        <authorList>
            <person name="McCartney M.A."/>
            <person name="Auch B."/>
            <person name="Kono T."/>
            <person name="Mallez S."/>
            <person name="Zhang Y."/>
            <person name="Obille A."/>
            <person name="Becker A."/>
            <person name="Abrahante J.E."/>
            <person name="Garbe J."/>
            <person name="Badalamenti J.P."/>
            <person name="Herman A."/>
            <person name="Mangelson H."/>
            <person name="Liachko I."/>
            <person name="Sullivan S."/>
            <person name="Sone E.D."/>
            <person name="Koren S."/>
            <person name="Silverstein K.A.T."/>
            <person name="Beckman K.B."/>
            <person name="Gohl D.M."/>
        </authorList>
    </citation>
    <scope>NUCLEOTIDE SEQUENCE</scope>
    <source>
        <strain evidence="6">Duluth1</strain>
        <tissue evidence="6">Whole animal</tissue>
    </source>
</reference>
<dbReference type="PANTHER" id="PTHR11610:SF173">
    <property type="entry name" value="LIPASE DOMAIN-CONTAINING PROTEIN-RELATED"/>
    <property type="match status" value="1"/>
</dbReference>
<sequence>MHAMRQEDLNVIIVDWEKGAGALEYNQAVANCRVVGAMTARLLQVRYRWVPILEIFS</sequence>
<dbReference type="Pfam" id="PF00151">
    <property type="entry name" value="Lipase"/>
    <property type="match status" value="1"/>
</dbReference>
<evidence type="ECO:0000313" key="6">
    <source>
        <dbReference type="EMBL" id="KAH3849336.1"/>
    </source>
</evidence>
<keyword evidence="3" id="KW-0964">Secreted</keyword>
<evidence type="ECO:0000256" key="3">
    <source>
        <dbReference type="ARBA" id="ARBA00022525"/>
    </source>
</evidence>
<comment type="subcellular location">
    <subcellularLocation>
        <location evidence="1">Secreted</location>
    </subcellularLocation>
</comment>
<evidence type="ECO:0000256" key="1">
    <source>
        <dbReference type="ARBA" id="ARBA00004613"/>
    </source>
</evidence>
<dbReference type="Gene3D" id="3.40.50.1820">
    <property type="entry name" value="alpha/beta hydrolase"/>
    <property type="match status" value="1"/>
</dbReference>
<evidence type="ECO:0000259" key="5">
    <source>
        <dbReference type="Pfam" id="PF00151"/>
    </source>
</evidence>
<dbReference type="InterPro" id="IPR000734">
    <property type="entry name" value="TAG_lipase"/>
</dbReference>
<evidence type="ECO:0000256" key="2">
    <source>
        <dbReference type="ARBA" id="ARBA00010701"/>
    </source>
</evidence>
<accession>A0A9D4L0D3</accession>
<comment type="caution">
    <text evidence="6">The sequence shown here is derived from an EMBL/GenBank/DDBJ whole genome shotgun (WGS) entry which is preliminary data.</text>
</comment>
<dbReference type="GO" id="GO:0005615">
    <property type="term" value="C:extracellular space"/>
    <property type="evidence" value="ECO:0007669"/>
    <property type="project" value="TreeGrafter"/>
</dbReference>
<proteinExistence type="inferred from homology"/>
<evidence type="ECO:0000313" key="7">
    <source>
        <dbReference type="Proteomes" id="UP000828390"/>
    </source>
</evidence>
<keyword evidence="7" id="KW-1185">Reference proteome</keyword>
<evidence type="ECO:0000256" key="4">
    <source>
        <dbReference type="RuleBase" id="RU004262"/>
    </source>
</evidence>
<dbReference type="InterPro" id="IPR029058">
    <property type="entry name" value="AB_hydrolase_fold"/>
</dbReference>
<name>A0A9D4L0D3_DREPO</name>
<feature type="domain" description="Lipase" evidence="5">
    <location>
        <begin position="4"/>
        <end position="45"/>
    </location>
</feature>
<reference evidence="6" key="2">
    <citation type="submission" date="2020-11" db="EMBL/GenBank/DDBJ databases">
        <authorList>
            <person name="McCartney M.A."/>
            <person name="Auch B."/>
            <person name="Kono T."/>
            <person name="Mallez S."/>
            <person name="Becker A."/>
            <person name="Gohl D.M."/>
            <person name="Silverstein K.A.T."/>
            <person name="Koren S."/>
            <person name="Bechman K.B."/>
            <person name="Herman A."/>
            <person name="Abrahante J.E."/>
            <person name="Garbe J."/>
        </authorList>
    </citation>
    <scope>NUCLEOTIDE SEQUENCE</scope>
    <source>
        <strain evidence="6">Duluth1</strain>
        <tissue evidence="6">Whole animal</tissue>
    </source>
</reference>
<dbReference type="Proteomes" id="UP000828390">
    <property type="component" value="Unassembled WGS sequence"/>
</dbReference>
<dbReference type="EMBL" id="JAIWYP010000003">
    <property type="protein sequence ID" value="KAH3849336.1"/>
    <property type="molecule type" value="Genomic_DNA"/>
</dbReference>
<comment type="similarity">
    <text evidence="2 4">Belongs to the AB hydrolase superfamily. Lipase family.</text>
</comment>
<dbReference type="AlphaFoldDB" id="A0A9D4L0D3"/>
<dbReference type="PANTHER" id="PTHR11610">
    <property type="entry name" value="LIPASE"/>
    <property type="match status" value="1"/>
</dbReference>
<protein>
    <recommendedName>
        <fullName evidence="5">Lipase domain-containing protein</fullName>
    </recommendedName>
</protein>
<gene>
    <name evidence="6" type="ORF">DPMN_091735</name>
</gene>